<organism evidence="4 5">
    <name type="scientific">Dolichospermum compactum NIES-806</name>
    <dbReference type="NCBI Taxonomy" id="1973481"/>
    <lineage>
        <taxon>Bacteria</taxon>
        <taxon>Bacillati</taxon>
        <taxon>Cyanobacteriota</taxon>
        <taxon>Cyanophyceae</taxon>
        <taxon>Nostocales</taxon>
        <taxon>Aphanizomenonaceae</taxon>
        <taxon>Dolichospermum</taxon>
        <taxon>Dolichospermum compactum</taxon>
    </lineage>
</organism>
<dbReference type="OrthoDB" id="479561at2"/>
<dbReference type="GO" id="GO:0005576">
    <property type="term" value="C:extracellular region"/>
    <property type="evidence" value="ECO:0007669"/>
    <property type="project" value="UniProtKB-SubCell"/>
</dbReference>
<dbReference type="GO" id="GO:0005509">
    <property type="term" value="F:calcium ion binding"/>
    <property type="evidence" value="ECO:0007669"/>
    <property type="project" value="InterPro"/>
</dbReference>
<dbReference type="PANTHER" id="PTHR38340:SF1">
    <property type="entry name" value="S-LAYER PROTEIN"/>
    <property type="match status" value="1"/>
</dbReference>
<proteinExistence type="predicted"/>
<dbReference type="Gene3D" id="2.150.10.10">
    <property type="entry name" value="Serralysin-like metalloprotease, C-terminal"/>
    <property type="match status" value="8"/>
</dbReference>
<dbReference type="InterPro" id="IPR011049">
    <property type="entry name" value="Serralysin-like_metalloprot_C"/>
</dbReference>
<dbReference type="PRINTS" id="PR00313">
    <property type="entry name" value="CABNDNGRPT"/>
</dbReference>
<sequence>MNFLINSALILASNQLKYFSRLNNFWQVFDTAFGTQYNRSLAEIMRLQWEAGDFSQLPQIEILDSSILGGANGAYASSTNKIYLSNTFVAGASLAAISGVLLEEIGHFVDAKINQTDSAGDEGAIFAALVQGQNLDVETLRVLKAEDDHSIITLNGQSIPVEQQNFTGTDGNDTIIGSSEDDTINTLRGQDTVDGGAGNDLLILDYSSNNYSGINSSISSNGSGGFNGNYYAHYGYYVYDQVSFSNIERFQITGTAVGDSIVTGDGNDTINSGDENDTINAGGGNDTINGGAGNDTIYAGTGINIIDGGAGNDTINAGDGNDTINSGDGDDTITAGTGINIIDGGDGIDTLTDADFSSATTAITINDSNNPTITVPDGTSVTNIEQFTNVTTGSGNDLISFTQRLNNTVSTGDGDDTINAGLGQDTVDGGAGNDLLILDYSSNNYSGSGSGINSSISSNGSGGFNGNYYAHYGYYVYDQVSFSNIERFQITGTAVGDSIVTGDGNDTINGDAGNDTINAGDGNDTINGGAGNDTIYAGTGINIIDGGAGNDTINAGDGNDTINSGDGDDTITAGTGINIIDGGDGIDTLTDADFSSATTAITINDSNNPTITVPDGTSVTNIEKFINVTTGSGNDLISFTQRLNNTVSTGDGDDTINAGLGQDTVDGGAGNDLLILDYSSNNYSGSGSGINSSISSNGSGGFNGNYYAHYGYYVYDQVSFSNIERFQITGTAVGDSIVTGDGNDTINGDAGNDTINAGDGNDTINGGAGNDTIYAGTGINIIDGGAGNDTINAGDGNDTINSGDGDDTITAGTGINIIDGGDGIDTLTDADFSSATTAITINDSNNPTITVPDGTSVTNIEQFTNVTTGSGNDLISFTQRLNNTVSTGDGDDTINAGLGQDTVDGGAGNDLLILDYSSNNYSGSGINSSISSNGNGGFNGYYKTGWYFYDQVSFSNIERFQITGTAVGDSIVTGDGNDTINGDAGNDTINAGDGNDTINGVNGASLTSGLGEIDSLTGGAGSDIFILGNATKVYYDDGNTLTNGSNDYADITDLNIGDIIQLQGISSNYLLAVVGADTQVLINKPNTEPDELIGIVRNQTGLSLTGTYFSYVFDNTPPTNQAPTNISLNNSTVAENQPINTKIGNFTTTDPNTGDTFTYSLALGTGDTNNNSFIIVGNNELQTNSVFDYETKNSYSIRVKTTDQGGLSYEKELTINVNDLNEITGNPLINNGRNPIVGTAGSDYIIGGPGAKTISGGLGNDSFVFTNLRDVGQRITDFTLGEDKIVLTQLLGSIIYTGSNPIADQYMRFVAGTGSNTGSTFLQIDRDGISGSSIFKNFLQVDNITTTQLNNAGNFVF</sequence>
<dbReference type="Gene3D" id="2.60.40.60">
    <property type="entry name" value="Cadherins"/>
    <property type="match status" value="1"/>
</dbReference>
<name>A0A1Z4V8F6_9CYAN</name>
<reference evidence="4 5" key="1">
    <citation type="submission" date="2017-06" db="EMBL/GenBank/DDBJ databases">
        <title>Genome sequencing of cyanobaciteial culture collection at National Institute for Environmental Studies (NIES).</title>
        <authorList>
            <person name="Hirose Y."/>
            <person name="Shimura Y."/>
            <person name="Fujisawa T."/>
            <person name="Nakamura Y."/>
            <person name="Kawachi M."/>
        </authorList>
    </citation>
    <scope>NUCLEOTIDE SEQUENCE [LARGE SCALE GENOMIC DNA]</scope>
    <source>
        <strain evidence="4 5">NIES-806</strain>
    </source>
</reference>
<evidence type="ECO:0000313" key="5">
    <source>
        <dbReference type="Proteomes" id="UP000218702"/>
    </source>
</evidence>
<dbReference type="InterPro" id="IPR050557">
    <property type="entry name" value="RTX_toxin/Mannuronan_C5-epim"/>
</dbReference>
<accession>A0A1Z4V8F6</accession>
<dbReference type="KEGG" id="dcm:NIES806_39550"/>
<dbReference type="InterPro" id="IPR015919">
    <property type="entry name" value="Cadherin-like_sf"/>
</dbReference>
<dbReference type="Pfam" id="PF00028">
    <property type="entry name" value="Cadherin"/>
    <property type="match status" value="1"/>
</dbReference>
<dbReference type="GO" id="GO:0007156">
    <property type="term" value="P:homophilic cell adhesion via plasma membrane adhesion molecules"/>
    <property type="evidence" value="ECO:0007669"/>
    <property type="project" value="InterPro"/>
</dbReference>
<dbReference type="SUPFAM" id="SSF51120">
    <property type="entry name" value="beta-Roll"/>
    <property type="match status" value="8"/>
</dbReference>
<dbReference type="SUPFAM" id="SSF49313">
    <property type="entry name" value="Cadherin-like"/>
    <property type="match status" value="1"/>
</dbReference>
<feature type="domain" description="Cadherin" evidence="3">
    <location>
        <begin position="1125"/>
        <end position="1229"/>
    </location>
</feature>
<dbReference type="InterPro" id="IPR002126">
    <property type="entry name" value="Cadherin-like_dom"/>
</dbReference>
<evidence type="ECO:0000259" key="3">
    <source>
        <dbReference type="PROSITE" id="PS50268"/>
    </source>
</evidence>
<protein>
    <recommendedName>
        <fullName evidence="3">Cadherin domain-containing protein</fullName>
    </recommendedName>
</protein>
<dbReference type="Proteomes" id="UP000218702">
    <property type="component" value="Chromosome"/>
</dbReference>
<dbReference type="PANTHER" id="PTHR38340">
    <property type="entry name" value="S-LAYER PROTEIN"/>
    <property type="match status" value="1"/>
</dbReference>
<evidence type="ECO:0000256" key="2">
    <source>
        <dbReference type="ARBA" id="ARBA00022525"/>
    </source>
</evidence>
<dbReference type="InterPro" id="IPR001343">
    <property type="entry name" value="Hemolysn_Ca-bd"/>
</dbReference>
<dbReference type="PROSITE" id="PS50268">
    <property type="entry name" value="CADHERIN_2"/>
    <property type="match status" value="1"/>
</dbReference>
<dbReference type="CDD" id="cd11304">
    <property type="entry name" value="Cadherin_repeat"/>
    <property type="match status" value="1"/>
</dbReference>
<dbReference type="RefSeq" id="WP_157750028.1">
    <property type="nucleotide sequence ID" value="NZ_AP018316.1"/>
</dbReference>
<dbReference type="GO" id="GO:0016020">
    <property type="term" value="C:membrane"/>
    <property type="evidence" value="ECO:0007669"/>
    <property type="project" value="InterPro"/>
</dbReference>
<comment type="subcellular location">
    <subcellularLocation>
        <location evidence="1">Secreted</location>
    </subcellularLocation>
</comment>
<keyword evidence="2" id="KW-0964">Secreted</keyword>
<evidence type="ECO:0000313" key="4">
    <source>
        <dbReference type="EMBL" id="BAZ87724.1"/>
    </source>
</evidence>
<keyword evidence="5" id="KW-1185">Reference proteome</keyword>
<evidence type="ECO:0000256" key="1">
    <source>
        <dbReference type="ARBA" id="ARBA00004613"/>
    </source>
</evidence>
<dbReference type="Pfam" id="PF00353">
    <property type="entry name" value="HemolysinCabind"/>
    <property type="match status" value="14"/>
</dbReference>
<dbReference type="SMART" id="SM00112">
    <property type="entry name" value="CA"/>
    <property type="match status" value="1"/>
</dbReference>
<gene>
    <name evidence="4" type="ORF">NIES806_39550</name>
</gene>
<dbReference type="EMBL" id="AP018316">
    <property type="protein sequence ID" value="BAZ87724.1"/>
    <property type="molecule type" value="Genomic_DNA"/>
</dbReference>